<dbReference type="eggNOG" id="KOG3790">
    <property type="taxonomic scope" value="Eukaryota"/>
</dbReference>
<gene>
    <name evidence="11" type="ORF">MONBRDRAFT_23080</name>
</gene>
<evidence type="ECO:0000256" key="3">
    <source>
        <dbReference type="ARBA" id="ARBA00009056"/>
    </source>
</evidence>
<evidence type="ECO:0000256" key="10">
    <source>
        <dbReference type="RuleBase" id="RU368004"/>
    </source>
</evidence>
<comment type="similarity">
    <text evidence="3 10">Belongs to the TRM44 family.</text>
</comment>
<evidence type="ECO:0000256" key="2">
    <source>
        <dbReference type="ARBA" id="ARBA00004496"/>
    </source>
</evidence>
<evidence type="ECO:0000256" key="5">
    <source>
        <dbReference type="ARBA" id="ARBA00022603"/>
    </source>
</evidence>
<keyword evidence="7 10" id="KW-0949">S-adenosyl-L-methionine</keyword>
<sequence>MATTTTTTTRSGGRSCVWARLITQPTEAPVEEESALEALDRYIHRPHLINRRIGGTETRYSANSLSPSQVVEKLRAADPEAGVPENFAALLELRRSCDLVVVHHELRATTATNPLSSYCEALVLDAASQRAWLCPLSNHPATFACVRLTWGKSTAEGQTADARGAVTYEVLLDSEAAEPARPCGSPPYTLLAQADVEAPTFPSSHWFLTKFVPKFTSWLAAADGPASELSRWRPTPETMLVPPAEYARLYRELRDKYGPALVESWTESTDPEKFVYEDIGIATFLILLFRRVAELEAEQGQAPANFTYKFVDLGCGNGLLCWLLAQEGFRGLGLDLQRRRIWDRFDADVELLETAVDPKYGLTYPSCEWILGNHSDELTPWIPLVAASSTPQACSSQVLKERFLFVNDDDTHVVWASRWAGSERQKTVDKQ</sequence>
<keyword evidence="6 10" id="KW-0808">Transferase</keyword>
<evidence type="ECO:0000256" key="7">
    <source>
        <dbReference type="ARBA" id="ARBA00022691"/>
    </source>
</evidence>
<proteinExistence type="inferred from homology"/>
<comment type="function">
    <text evidence="10">Adenosyl-L-methionine (AdoMet)-dependent tRNA (uracil-O(2)-)-methyltransferase.</text>
</comment>
<dbReference type="GO" id="GO:0030488">
    <property type="term" value="P:tRNA methylation"/>
    <property type="evidence" value="ECO:0000318"/>
    <property type="project" value="GO_Central"/>
</dbReference>
<dbReference type="InterPro" id="IPR011671">
    <property type="entry name" value="tRNA_uracil_MeTrfase"/>
</dbReference>
<evidence type="ECO:0000256" key="1">
    <source>
        <dbReference type="ARBA" id="ARBA00002778"/>
    </source>
</evidence>
<dbReference type="EMBL" id="CH991544">
    <property type="protein sequence ID" value="EDQ91855.1"/>
    <property type="molecule type" value="Genomic_DNA"/>
</dbReference>
<dbReference type="InterPro" id="IPR029063">
    <property type="entry name" value="SAM-dependent_MTases_sf"/>
</dbReference>
<dbReference type="InParanoid" id="A9UR49"/>
<evidence type="ECO:0000256" key="4">
    <source>
        <dbReference type="ARBA" id="ARBA00022490"/>
    </source>
</evidence>
<dbReference type="GeneID" id="5888393"/>
<comment type="catalytic activity">
    <reaction evidence="9 10">
        <text>uridine(44) in tRNA(Ser) + S-adenosyl-L-methionine = 2'-O-methyluridine(44) in tRNA(Ser) + S-adenosyl-L-homocysteine + H(+)</text>
        <dbReference type="Rhea" id="RHEA:43100"/>
        <dbReference type="Rhea" id="RHEA-COMP:10339"/>
        <dbReference type="Rhea" id="RHEA-COMP:10340"/>
        <dbReference type="ChEBI" id="CHEBI:15378"/>
        <dbReference type="ChEBI" id="CHEBI:57856"/>
        <dbReference type="ChEBI" id="CHEBI:59789"/>
        <dbReference type="ChEBI" id="CHEBI:65315"/>
        <dbReference type="ChEBI" id="CHEBI:74478"/>
        <dbReference type="EC" id="2.1.1.211"/>
    </reaction>
</comment>
<dbReference type="KEGG" id="mbr:MONBRDRAFT_23080"/>
<dbReference type="RefSeq" id="XP_001743141.1">
    <property type="nucleotide sequence ID" value="XM_001743089.1"/>
</dbReference>
<evidence type="ECO:0000313" key="12">
    <source>
        <dbReference type="Proteomes" id="UP000001357"/>
    </source>
</evidence>
<dbReference type="Pfam" id="PF07757">
    <property type="entry name" value="AdoMet_MTase"/>
    <property type="match status" value="1"/>
</dbReference>
<dbReference type="PANTHER" id="PTHR21210">
    <property type="entry name" value="TRNA (URACIL-O(2)-)-METHYLTRANSFERASE-RELATED"/>
    <property type="match status" value="1"/>
</dbReference>
<keyword evidence="4 10" id="KW-0963">Cytoplasm</keyword>
<dbReference type="GO" id="GO:0016300">
    <property type="term" value="F:tRNA (uridine) methyltransferase activity"/>
    <property type="evidence" value="ECO:0000318"/>
    <property type="project" value="GO_Central"/>
</dbReference>
<dbReference type="Gene3D" id="3.40.50.150">
    <property type="entry name" value="Vaccinia Virus protein VP39"/>
    <property type="match status" value="1"/>
</dbReference>
<dbReference type="EC" id="2.1.1.211" evidence="10"/>
<dbReference type="STRING" id="81824.A9UR49"/>
<dbReference type="GO" id="GO:0141101">
    <property type="term" value="F:tRNA(Ser) (uridine(44)-2'-O-)-methyltransferase activity"/>
    <property type="evidence" value="ECO:0007669"/>
    <property type="project" value="UniProtKB-EC"/>
</dbReference>
<keyword evidence="8 10" id="KW-0819">tRNA processing</keyword>
<comment type="function">
    <text evidence="1">Probable adenosyl-L-methionine (AdoMet)-dependent tRNA (uracil-O(2)-)-methyltransferase.</text>
</comment>
<name>A9UR49_MONBE</name>
<dbReference type="PANTHER" id="PTHR21210:SF0">
    <property type="entry name" value="TRNA (URACIL-O(2)-)-METHYLTRANSFERASE-RELATED"/>
    <property type="match status" value="1"/>
</dbReference>
<protein>
    <recommendedName>
        <fullName evidence="10">tRNA (uracil-O(2)-)-methyltransferase</fullName>
        <ecNumber evidence="10">2.1.1.211</ecNumber>
    </recommendedName>
</protein>
<dbReference type="SUPFAM" id="SSF53335">
    <property type="entry name" value="S-adenosyl-L-methionine-dependent methyltransferases"/>
    <property type="match status" value="1"/>
</dbReference>
<accession>A9UR49</accession>
<keyword evidence="5 10" id="KW-0489">Methyltransferase</keyword>
<comment type="subcellular location">
    <subcellularLocation>
        <location evidence="2 10">Cytoplasm</location>
    </subcellularLocation>
</comment>
<organism evidence="11 12">
    <name type="scientific">Monosiga brevicollis</name>
    <name type="common">Choanoflagellate</name>
    <dbReference type="NCBI Taxonomy" id="81824"/>
    <lineage>
        <taxon>Eukaryota</taxon>
        <taxon>Choanoflagellata</taxon>
        <taxon>Craspedida</taxon>
        <taxon>Salpingoecidae</taxon>
        <taxon>Monosiga</taxon>
    </lineage>
</organism>
<keyword evidence="12" id="KW-1185">Reference proteome</keyword>
<evidence type="ECO:0000256" key="6">
    <source>
        <dbReference type="ARBA" id="ARBA00022679"/>
    </source>
</evidence>
<evidence type="ECO:0000313" key="11">
    <source>
        <dbReference type="EMBL" id="EDQ91855.1"/>
    </source>
</evidence>
<dbReference type="AlphaFoldDB" id="A9UR49"/>
<evidence type="ECO:0000256" key="9">
    <source>
        <dbReference type="ARBA" id="ARBA00047957"/>
    </source>
</evidence>
<dbReference type="Proteomes" id="UP000001357">
    <property type="component" value="Unassembled WGS sequence"/>
</dbReference>
<evidence type="ECO:0000256" key="8">
    <source>
        <dbReference type="ARBA" id="ARBA00022694"/>
    </source>
</evidence>
<dbReference type="GO" id="GO:0005737">
    <property type="term" value="C:cytoplasm"/>
    <property type="evidence" value="ECO:0007669"/>
    <property type="project" value="UniProtKB-SubCell"/>
</dbReference>
<reference evidence="11 12" key="1">
    <citation type="journal article" date="2008" name="Nature">
        <title>The genome of the choanoflagellate Monosiga brevicollis and the origin of metazoans.</title>
        <authorList>
            <consortium name="JGI Sequencing"/>
            <person name="King N."/>
            <person name="Westbrook M.J."/>
            <person name="Young S.L."/>
            <person name="Kuo A."/>
            <person name="Abedin M."/>
            <person name="Chapman J."/>
            <person name="Fairclough S."/>
            <person name="Hellsten U."/>
            <person name="Isogai Y."/>
            <person name="Letunic I."/>
            <person name="Marr M."/>
            <person name="Pincus D."/>
            <person name="Putnam N."/>
            <person name="Rokas A."/>
            <person name="Wright K.J."/>
            <person name="Zuzow R."/>
            <person name="Dirks W."/>
            <person name="Good M."/>
            <person name="Goodstein D."/>
            <person name="Lemons D."/>
            <person name="Li W."/>
            <person name="Lyons J.B."/>
            <person name="Morris A."/>
            <person name="Nichols S."/>
            <person name="Richter D.J."/>
            <person name="Salamov A."/>
            <person name="Bork P."/>
            <person name="Lim W.A."/>
            <person name="Manning G."/>
            <person name="Miller W.T."/>
            <person name="McGinnis W."/>
            <person name="Shapiro H."/>
            <person name="Tjian R."/>
            <person name="Grigoriev I.V."/>
            <person name="Rokhsar D."/>
        </authorList>
    </citation>
    <scope>NUCLEOTIDE SEQUENCE [LARGE SCALE GENOMIC DNA]</scope>
    <source>
        <strain evidence="12">MX1 / ATCC 50154</strain>
    </source>
</reference>